<name>A0A6C0IAC3_9ZZZZ</name>
<evidence type="ECO:0000313" key="1">
    <source>
        <dbReference type="EMBL" id="QHT89752.1"/>
    </source>
</evidence>
<reference evidence="1" key="1">
    <citation type="journal article" date="2020" name="Nature">
        <title>Giant virus diversity and host interactions through global metagenomics.</title>
        <authorList>
            <person name="Schulz F."/>
            <person name="Roux S."/>
            <person name="Paez-Espino D."/>
            <person name="Jungbluth S."/>
            <person name="Walsh D.A."/>
            <person name="Denef V.J."/>
            <person name="McMahon K.D."/>
            <person name="Konstantinidis K.T."/>
            <person name="Eloe-Fadrosh E.A."/>
            <person name="Kyrpides N.C."/>
            <person name="Woyke T."/>
        </authorList>
    </citation>
    <scope>NUCLEOTIDE SEQUENCE</scope>
    <source>
        <strain evidence="1">GVMAG-M-3300023184-62</strain>
    </source>
</reference>
<organism evidence="1">
    <name type="scientific">viral metagenome</name>
    <dbReference type="NCBI Taxonomy" id="1070528"/>
    <lineage>
        <taxon>unclassified sequences</taxon>
        <taxon>metagenomes</taxon>
        <taxon>organismal metagenomes</taxon>
    </lineage>
</organism>
<proteinExistence type="predicted"/>
<dbReference type="EMBL" id="MN740152">
    <property type="protein sequence ID" value="QHT89752.1"/>
    <property type="molecule type" value="Genomic_DNA"/>
</dbReference>
<protein>
    <submittedName>
        <fullName evidence="1">Uncharacterized protein</fullName>
    </submittedName>
</protein>
<accession>A0A6C0IAC3</accession>
<sequence length="139" mass="16391">MSGIDELSLQHLSDKKDLQKSIFREKPPVELVNIVLKNMGFEHGLTDTKSFTKEQIIDEKVDEWVSLLEPYYIPCKARRFLDYLTKDKLITVIRHIIRVHNFDLRTQERVLCGVKKTVYRIEPVTPSFRAREGMLIEFL</sequence>
<dbReference type="AlphaFoldDB" id="A0A6C0IAC3"/>